<accession>A0A1X2EFQ4</accession>
<dbReference type="SUPFAM" id="SSF53850">
    <property type="entry name" value="Periplasmic binding protein-like II"/>
    <property type="match status" value="1"/>
</dbReference>
<dbReference type="PROSITE" id="PS51257">
    <property type="entry name" value="PROKAR_LIPOPROTEIN"/>
    <property type="match status" value="1"/>
</dbReference>
<keyword evidence="17" id="KW-1185">Reference proteome</keyword>
<comment type="subcellular location">
    <subcellularLocation>
        <location evidence="1">Cell membrane</location>
        <topology evidence="1">Lipid-anchor</topology>
    </subcellularLocation>
</comment>
<evidence type="ECO:0000256" key="15">
    <source>
        <dbReference type="SAM" id="SignalP"/>
    </source>
</evidence>
<feature type="binding site" evidence="14">
    <location>
        <position position="67"/>
    </location>
    <ligand>
        <name>molybdate</name>
        <dbReference type="ChEBI" id="CHEBI:36264"/>
    </ligand>
</feature>
<comment type="subunit">
    <text evidence="11">The complex is composed of two ATP-binding proteins (ModC), two transmembrane proteins (ModB) and a solute-binding protein (ModA).</text>
</comment>
<evidence type="ECO:0000313" key="17">
    <source>
        <dbReference type="Proteomes" id="UP000193090"/>
    </source>
</evidence>
<keyword evidence="9" id="KW-0826">Tungsten</keyword>
<dbReference type="FunFam" id="3.40.190.10:FF:000030">
    <property type="entry name" value="Molybdate ABC transporter substrate-binding protein"/>
    <property type="match status" value="1"/>
</dbReference>
<proteinExistence type="inferred from homology"/>
<dbReference type="InterPro" id="IPR005950">
    <property type="entry name" value="ModA"/>
</dbReference>
<evidence type="ECO:0000256" key="4">
    <source>
        <dbReference type="ARBA" id="ARBA00022475"/>
    </source>
</evidence>
<comment type="function">
    <text evidence="10">Involved in the transport of molybdenum into the cell. Part of the binding-protein-dependent transport system ModABCD.</text>
</comment>
<keyword evidence="6 14" id="KW-0479">Metal-binding</keyword>
<dbReference type="GO" id="GO:0046872">
    <property type="term" value="F:metal ion binding"/>
    <property type="evidence" value="ECO:0007669"/>
    <property type="project" value="UniProtKB-KW"/>
</dbReference>
<name>A0A1X2EFQ4_9MYCO</name>
<evidence type="ECO:0000256" key="7">
    <source>
        <dbReference type="ARBA" id="ARBA00022729"/>
    </source>
</evidence>
<dbReference type="OrthoDB" id="9785015at2"/>
<sequence length="252" mass="25945">MRRISLLAVGVSTMLATALSGCSTADDQASAITVFAAASLKPAFTEIAEQFKTDNPGVDVEFDFGGSSALATQLTEGASADVFASADTAQMDKVVQAGLVDGTPTDFAANTLVIVTAPDNPKHVESFADLARPELNVVVCQAPVPCGAATRQLEDNTAVHLNPASEEPSVTDVLTKVTSGQADAGLVYVTDALNAGDAVTTVRFPESDDVVNVYPIAVLQKAADTDLAQKFVDAVTGEAGQKVLDRAGFAKP</sequence>
<dbReference type="PANTHER" id="PTHR30632:SF0">
    <property type="entry name" value="SULFATE-BINDING PROTEIN"/>
    <property type="match status" value="1"/>
</dbReference>
<dbReference type="NCBIfam" id="TIGR01256">
    <property type="entry name" value="modA"/>
    <property type="match status" value="1"/>
</dbReference>
<comment type="caution">
    <text evidence="16">The sequence shown here is derived from an EMBL/GenBank/DDBJ whole genome shotgun (WGS) entry which is preliminary data.</text>
</comment>
<protein>
    <recommendedName>
        <fullName evidence="12">Molybdate-binding protein ModA</fullName>
    </recommendedName>
    <alternativeName>
        <fullName evidence="13">Molybdate/tungstate-binding protein ModA</fullName>
    </alternativeName>
</protein>
<feature type="binding site" evidence="14">
    <location>
        <position position="188"/>
    </location>
    <ligand>
        <name>molybdate</name>
        <dbReference type="ChEBI" id="CHEBI:36264"/>
    </ligand>
</feature>
<evidence type="ECO:0000256" key="12">
    <source>
        <dbReference type="ARBA" id="ARBA00073171"/>
    </source>
</evidence>
<evidence type="ECO:0000256" key="2">
    <source>
        <dbReference type="ARBA" id="ARBA00009175"/>
    </source>
</evidence>
<evidence type="ECO:0000256" key="3">
    <source>
        <dbReference type="ARBA" id="ARBA00022448"/>
    </source>
</evidence>
<dbReference type="Proteomes" id="UP000193090">
    <property type="component" value="Unassembled WGS sequence"/>
</dbReference>
<evidence type="ECO:0000256" key="13">
    <source>
        <dbReference type="ARBA" id="ARBA00078141"/>
    </source>
</evidence>
<evidence type="ECO:0000256" key="1">
    <source>
        <dbReference type="ARBA" id="ARBA00004193"/>
    </source>
</evidence>
<keyword evidence="8" id="KW-0472">Membrane</keyword>
<evidence type="ECO:0000256" key="10">
    <source>
        <dbReference type="ARBA" id="ARBA00056002"/>
    </source>
</evidence>
<evidence type="ECO:0000256" key="6">
    <source>
        <dbReference type="ARBA" id="ARBA00022723"/>
    </source>
</evidence>
<evidence type="ECO:0000256" key="14">
    <source>
        <dbReference type="PIRSR" id="PIRSR004846-1"/>
    </source>
</evidence>
<dbReference type="Pfam" id="PF13531">
    <property type="entry name" value="SBP_bac_11"/>
    <property type="match status" value="1"/>
</dbReference>
<evidence type="ECO:0000256" key="9">
    <source>
        <dbReference type="ARBA" id="ARBA00023245"/>
    </source>
</evidence>
<evidence type="ECO:0000313" key="16">
    <source>
        <dbReference type="EMBL" id="ORX00554.1"/>
    </source>
</evidence>
<gene>
    <name evidence="16" type="ORF">AWC30_14970</name>
</gene>
<keyword evidence="7 15" id="KW-0732">Signal</keyword>
<dbReference type="GO" id="GO:0015689">
    <property type="term" value="P:molybdate ion transport"/>
    <property type="evidence" value="ECO:0007669"/>
    <property type="project" value="InterPro"/>
</dbReference>
<feature type="binding site" evidence="14">
    <location>
        <position position="39"/>
    </location>
    <ligand>
        <name>molybdate</name>
        <dbReference type="ChEBI" id="CHEBI:36264"/>
    </ligand>
</feature>
<keyword evidence="4" id="KW-1003">Cell membrane</keyword>
<dbReference type="RefSeq" id="WP_085111006.1">
    <property type="nucleotide sequence ID" value="NZ_JACKSN010000198.1"/>
</dbReference>
<feature type="binding site" evidence="14">
    <location>
        <position position="170"/>
    </location>
    <ligand>
        <name>molybdate</name>
        <dbReference type="ChEBI" id="CHEBI:36264"/>
    </ligand>
</feature>
<dbReference type="GO" id="GO:0005886">
    <property type="term" value="C:plasma membrane"/>
    <property type="evidence" value="ECO:0007669"/>
    <property type="project" value="UniProtKB-SubCell"/>
</dbReference>
<dbReference type="AlphaFoldDB" id="A0A1X2EFQ4"/>
<evidence type="ECO:0000256" key="8">
    <source>
        <dbReference type="ARBA" id="ARBA00023136"/>
    </source>
</evidence>
<comment type="similarity">
    <text evidence="2">Belongs to the bacterial solute-binding protein ModA family.</text>
</comment>
<dbReference type="EMBL" id="LQPZ01000041">
    <property type="protein sequence ID" value="ORX00554.1"/>
    <property type="molecule type" value="Genomic_DNA"/>
</dbReference>
<dbReference type="CDD" id="cd13538">
    <property type="entry name" value="PBP2_ModA_like_1"/>
    <property type="match status" value="1"/>
</dbReference>
<evidence type="ECO:0000256" key="5">
    <source>
        <dbReference type="ARBA" id="ARBA00022505"/>
    </source>
</evidence>
<reference evidence="16 17" key="1">
    <citation type="submission" date="2016-01" db="EMBL/GenBank/DDBJ databases">
        <title>The new phylogeny of the genus Mycobacterium.</title>
        <authorList>
            <person name="Tarcisio F."/>
            <person name="Conor M."/>
            <person name="Antonella G."/>
            <person name="Elisabetta G."/>
            <person name="Giulia F.S."/>
            <person name="Sara T."/>
            <person name="Anna F."/>
            <person name="Clotilde B."/>
            <person name="Roberto B."/>
            <person name="Veronica D.S."/>
            <person name="Fabio R."/>
            <person name="Monica P."/>
            <person name="Olivier J."/>
            <person name="Enrico T."/>
            <person name="Nicola S."/>
        </authorList>
    </citation>
    <scope>NUCLEOTIDE SEQUENCE [LARGE SCALE GENOMIC DNA]</scope>
    <source>
        <strain evidence="16 17">DSM 44153</strain>
    </source>
</reference>
<feature type="chain" id="PRO_5013163045" description="Molybdate-binding protein ModA" evidence="15">
    <location>
        <begin position="26"/>
        <end position="252"/>
    </location>
</feature>
<dbReference type="PANTHER" id="PTHR30632">
    <property type="entry name" value="MOLYBDATE-BINDING PERIPLASMIC PROTEIN"/>
    <property type="match status" value="1"/>
</dbReference>
<dbReference type="InterPro" id="IPR050682">
    <property type="entry name" value="ModA/WtpA"/>
</dbReference>
<feature type="signal peptide" evidence="15">
    <location>
        <begin position="1"/>
        <end position="25"/>
    </location>
</feature>
<dbReference type="STRING" id="1798.AWC30_14970"/>
<dbReference type="GO" id="GO:0030973">
    <property type="term" value="F:molybdate ion binding"/>
    <property type="evidence" value="ECO:0007669"/>
    <property type="project" value="TreeGrafter"/>
</dbReference>
<organism evidence="16 17">
    <name type="scientific">Mycolicibacillus trivialis</name>
    <dbReference type="NCBI Taxonomy" id="1798"/>
    <lineage>
        <taxon>Bacteria</taxon>
        <taxon>Bacillati</taxon>
        <taxon>Actinomycetota</taxon>
        <taxon>Actinomycetes</taxon>
        <taxon>Mycobacteriales</taxon>
        <taxon>Mycobacteriaceae</taxon>
        <taxon>Mycolicibacillus</taxon>
    </lineage>
</organism>
<dbReference type="Gene3D" id="3.40.190.10">
    <property type="entry name" value="Periplasmic binding protein-like II"/>
    <property type="match status" value="2"/>
</dbReference>
<keyword evidence="5 14" id="KW-0500">Molybdenum</keyword>
<evidence type="ECO:0000256" key="11">
    <source>
        <dbReference type="ARBA" id="ARBA00062515"/>
    </source>
</evidence>
<dbReference type="PIRSF" id="PIRSF004846">
    <property type="entry name" value="ModA"/>
    <property type="match status" value="1"/>
</dbReference>
<keyword evidence="3" id="KW-0813">Transport</keyword>